<evidence type="ECO:0000256" key="1">
    <source>
        <dbReference type="SAM" id="MobiDB-lite"/>
    </source>
</evidence>
<comment type="caution">
    <text evidence="3">The sequence shown here is derived from an EMBL/GenBank/DDBJ whole genome shotgun (WGS) entry which is preliminary data.</text>
</comment>
<dbReference type="Proteomes" id="UP000621266">
    <property type="component" value="Unassembled WGS sequence"/>
</dbReference>
<evidence type="ECO:0000256" key="2">
    <source>
        <dbReference type="SAM" id="Phobius"/>
    </source>
</evidence>
<dbReference type="InterPro" id="IPR045513">
    <property type="entry name" value="DUF6479"/>
</dbReference>
<feature type="region of interest" description="Disordered" evidence="1">
    <location>
        <begin position="46"/>
        <end position="159"/>
    </location>
</feature>
<evidence type="ECO:0008006" key="5">
    <source>
        <dbReference type="Google" id="ProtNLM"/>
    </source>
</evidence>
<dbReference type="RefSeq" id="WP_156205437.1">
    <property type="nucleotide sequence ID" value="NZ_WHPN01000171.1"/>
</dbReference>
<reference evidence="3 4" key="1">
    <citation type="submission" date="2019-10" db="EMBL/GenBank/DDBJ databases">
        <title>Streptomyces tenebrisbrunneis sp.nov., an endogenous actinomycete isolated from of Lycium ruthenicum.</title>
        <authorList>
            <person name="Ma L."/>
        </authorList>
    </citation>
    <scope>NUCLEOTIDE SEQUENCE [LARGE SCALE GENOMIC DNA]</scope>
    <source>
        <strain evidence="3 4">TRM 66187</strain>
    </source>
</reference>
<keyword evidence="2" id="KW-0812">Transmembrane</keyword>
<proteinExistence type="predicted"/>
<dbReference type="Pfam" id="PF20087">
    <property type="entry name" value="DUF6479"/>
    <property type="match status" value="1"/>
</dbReference>
<keyword evidence="2" id="KW-0472">Membrane</keyword>
<keyword evidence="2" id="KW-1133">Transmembrane helix</keyword>
<dbReference type="EMBL" id="WHPN01000171">
    <property type="protein sequence ID" value="KAF4409778.1"/>
    <property type="molecule type" value="Genomic_DNA"/>
</dbReference>
<protein>
    <recommendedName>
        <fullName evidence="5">Secreted protein</fullName>
    </recommendedName>
</protein>
<feature type="compositionally biased region" description="Basic and acidic residues" evidence="1">
    <location>
        <begin position="46"/>
        <end position="67"/>
    </location>
</feature>
<evidence type="ECO:0000313" key="4">
    <source>
        <dbReference type="Proteomes" id="UP000621266"/>
    </source>
</evidence>
<organism evidence="3 4">
    <name type="scientific">Streptomyces lycii</name>
    <dbReference type="NCBI Taxonomy" id="2654337"/>
    <lineage>
        <taxon>Bacteria</taxon>
        <taxon>Bacillati</taxon>
        <taxon>Actinomycetota</taxon>
        <taxon>Actinomycetes</taxon>
        <taxon>Kitasatosporales</taxon>
        <taxon>Streptomycetaceae</taxon>
        <taxon>Streptomyces</taxon>
    </lineage>
</organism>
<gene>
    <name evidence="3" type="ORF">GCU69_07260</name>
</gene>
<accession>A0ABQ7FR51</accession>
<keyword evidence="4" id="KW-1185">Reference proteome</keyword>
<feature type="compositionally biased region" description="Basic and acidic residues" evidence="1">
    <location>
        <begin position="87"/>
        <end position="107"/>
    </location>
</feature>
<feature type="transmembrane region" description="Helical" evidence="2">
    <location>
        <begin position="15"/>
        <end position="37"/>
    </location>
</feature>
<evidence type="ECO:0000313" key="3">
    <source>
        <dbReference type="EMBL" id="KAF4409778.1"/>
    </source>
</evidence>
<name>A0ABQ7FR51_9ACTN</name>
<sequence>MDLLSLYNAVERDHLVGLAPLLFGLVVVAALIGAVWLGRRLKAREPDVPKGEHMRSGAWQTREEYGHETPSNHGPGHQETLGEGEVMEERHHDHSPELRKDGRRRMPYELGGYGEEETRDDTGGTKGPDYGAEGEAGSARQDPQDRPTWDRGGSGHGTG</sequence>